<dbReference type="SUPFAM" id="SSF52540">
    <property type="entry name" value="P-loop containing nucleoside triphosphate hydrolases"/>
    <property type="match status" value="1"/>
</dbReference>
<keyword evidence="2" id="KW-0812">Transmembrane</keyword>
<keyword evidence="3" id="KW-1185">Reference proteome</keyword>
<dbReference type="Proteomes" id="UP000002357">
    <property type="component" value="Plasmid pSCL4"/>
</dbReference>
<sequence>MSGTGPGCLRACPDFTSAGLAPAVPRSAGTTSPPRSADRTVVLDHGHLADEGDHHRLIHQNGAYVTLWNAQATHCTTT</sequence>
<keyword evidence="2" id="KW-0472">Membrane</keyword>
<gene>
    <name evidence="2" type="ORF">SCLAV_p1486</name>
</gene>
<dbReference type="RefSeq" id="WP_003952702.1">
    <property type="nucleotide sequence ID" value="NZ_WKJV01000252.1"/>
</dbReference>
<evidence type="ECO:0000313" key="3">
    <source>
        <dbReference type="Proteomes" id="UP000002357"/>
    </source>
</evidence>
<feature type="region of interest" description="Disordered" evidence="1">
    <location>
        <begin position="16"/>
        <end position="38"/>
    </location>
</feature>
<keyword evidence="2" id="KW-0614">Plasmid</keyword>
<name>B5GLW0_STRCL</name>
<geneLocation type="plasmid" evidence="2 3">
    <name>pSCL4</name>
</geneLocation>
<reference evidence="2 3" key="1">
    <citation type="journal article" date="2010" name="Genome Biol. Evol.">
        <title>The sequence of a 1.8-mb bacterial linear plasmid reveals a rich evolutionary reservoir of secondary metabolic pathways.</title>
        <authorList>
            <person name="Medema M.H."/>
            <person name="Trefzer A."/>
            <person name="Kovalchuk A."/>
            <person name="van den Berg M."/>
            <person name="Mueller U."/>
            <person name="Heijne W."/>
            <person name="Wu L."/>
            <person name="Alam M.T."/>
            <person name="Ronning C.M."/>
            <person name="Nierman W.C."/>
            <person name="Bovenberg R.A.L."/>
            <person name="Breitling R."/>
            <person name="Takano E."/>
        </authorList>
    </citation>
    <scope>NUCLEOTIDE SEQUENCE [LARGE SCALE GENOMIC DNA]</scope>
    <source>
        <strain evidence="3">ATCC 27064 / DSM 738 / JCM 4710 / NBRC 13307 / NCIMB 12785 / NRRL 3585 / VKM Ac-602</strain>
        <plasmid evidence="2">pSCL4</plasmid>
    </source>
</reference>
<keyword evidence="2" id="KW-0547">Nucleotide-binding</keyword>
<evidence type="ECO:0000256" key="1">
    <source>
        <dbReference type="SAM" id="MobiDB-lite"/>
    </source>
</evidence>
<dbReference type="Gene3D" id="3.40.50.300">
    <property type="entry name" value="P-loop containing nucleotide triphosphate hydrolases"/>
    <property type="match status" value="1"/>
</dbReference>
<protein>
    <submittedName>
        <fullName evidence="2">ABC transporters: Transmembrane and ATP-binding protein</fullName>
    </submittedName>
</protein>
<dbReference type="InterPro" id="IPR027417">
    <property type="entry name" value="P-loop_NTPase"/>
</dbReference>
<dbReference type="EMBL" id="CM000914">
    <property type="protein sequence ID" value="EFG04968.2"/>
    <property type="molecule type" value="Genomic_DNA"/>
</dbReference>
<dbReference type="AlphaFoldDB" id="B5GLW0"/>
<accession>B5GLW0</accession>
<keyword evidence="2" id="KW-0067">ATP-binding</keyword>
<organism evidence="2 3">
    <name type="scientific">Streptomyces clavuligerus</name>
    <dbReference type="NCBI Taxonomy" id="1901"/>
    <lineage>
        <taxon>Bacteria</taxon>
        <taxon>Bacillati</taxon>
        <taxon>Actinomycetota</taxon>
        <taxon>Actinomycetes</taxon>
        <taxon>Kitasatosporales</taxon>
        <taxon>Streptomycetaceae</taxon>
        <taxon>Streptomyces</taxon>
    </lineage>
</organism>
<evidence type="ECO:0000313" key="2">
    <source>
        <dbReference type="EMBL" id="EFG04968.2"/>
    </source>
</evidence>
<proteinExistence type="predicted"/>
<dbReference type="GO" id="GO:0005524">
    <property type="term" value="F:ATP binding"/>
    <property type="evidence" value="ECO:0007669"/>
    <property type="project" value="UniProtKB-KW"/>
</dbReference>
<dbReference type="OrthoDB" id="4966664at2"/>